<gene>
    <name evidence="1" type="ORF">CONLIGDRAFT_636457</name>
</gene>
<evidence type="ECO:0000313" key="1">
    <source>
        <dbReference type="EMBL" id="OIW25410.1"/>
    </source>
</evidence>
<proteinExistence type="predicted"/>
<dbReference type="AlphaFoldDB" id="A0A1J7JCV1"/>
<dbReference type="Proteomes" id="UP000182658">
    <property type="component" value="Unassembled WGS sequence"/>
</dbReference>
<dbReference type="EMBL" id="KV875102">
    <property type="protein sequence ID" value="OIW25410.1"/>
    <property type="molecule type" value="Genomic_DNA"/>
</dbReference>
<name>A0A1J7JCV1_9PEZI</name>
<accession>A0A1J7JCV1</accession>
<sequence length="55" mass="6062">MEYKSQPQTKPTIAPRLIIHGGAGNIKPSTVPPEKWAAYRAALLDIVSPVERRHA</sequence>
<dbReference type="STRING" id="1408157.A0A1J7JCV1"/>
<evidence type="ECO:0000313" key="2">
    <source>
        <dbReference type="Proteomes" id="UP000182658"/>
    </source>
</evidence>
<protein>
    <submittedName>
        <fullName evidence="1">Uncharacterized protein</fullName>
    </submittedName>
</protein>
<dbReference type="OrthoDB" id="2262349at2759"/>
<keyword evidence="2" id="KW-1185">Reference proteome</keyword>
<dbReference type="InParanoid" id="A0A1J7JCV1"/>
<organism evidence="1 2">
    <name type="scientific">Coniochaeta ligniaria NRRL 30616</name>
    <dbReference type="NCBI Taxonomy" id="1408157"/>
    <lineage>
        <taxon>Eukaryota</taxon>
        <taxon>Fungi</taxon>
        <taxon>Dikarya</taxon>
        <taxon>Ascomycota</taxon>
        <taxon>Pezizomycotina</taxon>
        <taxon>Sordariomycetes</taxon>
        <taxon>Sordariomycetidae</taxon>
        <taxon>Coniochaetales</taxon>
        <taxon>Coniochaetaceae</taxon>
        <taxon>Coniochaeta</taxon>
    </lineage>
</organism>
<reference evidence="1 2" key="1">
    <citation type="submission" date="2016-10" db="EMBL/GenBank/DDBJ databases">
        <title>Draft genome sequence of Coniochaeta ligniaria NRRL30616, a lignocellulolytic fungus for bioabatement of inhibitors in plant biomass hydrolysates.</title>
        <authorList>
            <consortium name="DOE Joint Genome Institute"/>
            <person name="Jimenez D.J."/>
            <person name="Hector R.E."/>
            <person name="Riley R."/>
            <person name="Sun H."/>
            <person name="Grigoriev I.V."/>
            <person name="Van Elsas J.D."/>
            <person name="Nichols N.N."/>
        </authorList>
    </citation>
    <scope>NUCLEOTIDE SEQUENCE [LARGE SCALE GENOMIC DNA]</scope>
    <source>
        <strain evidence="1 2">NRRL 30616</strain>
    </source>
</reference>